<dbReference type="PANTHER" id="PTHR30087:SF1">
    <property type="entry name" value="HYPOTHETICAL CYTOSOLIC PROTEIN"/>
    <property type="match status" value="1"/>
</dbReference>
<accession>A0A3P1SEQ8</accession>
<dbReference type="InterPro" id="IPR007553">
    <property type="entry name" value="2-thiour_desulf"/>
</dbReference>
<organism evidence="1 2">
    <name type="scientific">Schaalia canis</name>
    <dbReference type="NCBI Taxonomy" id="100469"/>
    <lineage>
        <taxon>Bacteria</taxon>
        <taxon>Bacillati</taxon>
        <taxon>Actinomycetota</taxon>
        <taxon>Actinomycetes</taxon>
        <taxon>Actinomycetales</taxon>
        <taxon>Actinomycetaceae</taxon>
        <taxon>Schaalia</taxon>
    </lineage>
</organism>
<name>A0A3P1SEQ8_9ACTO</name>
<dbReference type="OrthoDB" id="495783at2"/>
<sequence>MSEETPPLLVSACLAGLPCRYDGRAKPDAAIIALVEKGEAIPVCAEALGGLPTPRPPAEITGGSGRDVLDGTARVLTASGDDVTAEFVSGAQEVARLARKVGAREAILQDRSPSCGCTQIYDGTHSGQRIAGEGVLAATLGGMGITVRPADN</sequence>
<protein>
    <submittedName>
        <fullName evidence="1">DUF523 domain-containing protein</fullName>
    </submittedName>
</protein>
<dbReference type="RefSeq" id="WP_124870025.1">
    <property type="nucleotide sequence ID" value="NZ_RQZF01000004.1"/>
</dbReference>
<proteinExistence type="predicted"/>
<evidence type="ECO:0000313" key="1">
    <source>
        <dbReference type="EMBL" id="RRC95400.1"/>
    </source>
</evidence>
<dbReference type="EMBL" id="RQZF01000004">
    <property type="protein sequence ID" value="RRC95400.1"/>
    <property type="molecule type" value="Genomic_DNA"/>
</dbReference>
<dbReference type="Pfam" id="PF04463">
    <property type="entry name" value="2-thiour_desulf"/>
    <property type="match status" value="1"/>
</dbReference>
<comment type="caution">
    <text evidence="1">The sequence shown here is derived from an EMBL/GenBank/DDBJ whole genome shotgun (WGS) entry which is preliminary data.</text>
</comment>
<dbReference type="PANTHER" id="PTHR30087">
    <property type="entry name" value="INNER MEMBRANE PROTEIN"/>
    <property type="match status" value="1"/>
</dbReference>
<reference evidence="1 2" key="1">
    <citation type="submission" date="2018-11" db="EMBL/GenBank/DDBJ databases">
        <title>Genomes From Bacteria Associated with the Canine Oral Cavity: a Test Case for Automated Genome-Based Taxonomic Assignment.</title>
        <authorList>
            <person name="Coil D.A."/>
            <person name="Jospin G."/>
            <person name="Darling A.E."/>
            <person name="Wallis C."/>
            <person name="Davis I.J."/>
            <person name="Harris S."/>
            <person name="Eisen J.A."/>
            <person name="Holcombe L.J."/>
            <person name="O'Flynn C."/>
        </authorList>
    </citation>
    <scope>NUCLEOTIDE SEQUENCE [LARGE SCALE GENOMIC DNA]</scope>
    <source>
        <strain evidence="1 2">OH770</strain>
    </source>
</reference>
<dbReference type="AlphaFoldDB" id="A0A3P1SEQ8"/>
<keyword evidence="2" id="KW-1185">Reference proteome</keyword>
<evidence type="ECO:0000313" key="2">
    <source>
        <dbReference type="Proteomes" id="UP000280444"/>
    </source>
</evidence>
<gene>
    <name evidence="1" type="ORF">EII11_05880</name>
</gene>
<dbReference type="Proteomes" id="UP000280444">
    <property type="component" value="Unassembled WGS sequence"/>
</dbReference>